<dbReference type="AlphaFoldDB" id="A0A662YTA0"/>
<evidence type="ECO:0000313" key="1">
    <source>
        <dbReference type="EMBL" id="RXM99799.1"/>
    </source>
</evidence>
<dbReference type="Proteomes" id="UP000289886">
    <property type="component" value="Unassembled WGS sequence"/>
</dbReference>
<proteinExistence type="predicted"/>
<accession>A0A662YTA0</accession>
<name>A0A662YTA0_ACIRT</name>
<comment type="caution">
    <text evidence="1">The sequence shown here is derived from an EMBL/GenBank/DDBJ whole genome shotgun (WGS) entry which is preliminary data.</text>
</comment>
<keyword evidence="2" id="KW-1185">Reference proteome</keyword>
<gene>
    <name evidence="1" type="ORF">EOD39_10737</name>
</gene>
<evidence type="ECO:0000313" key="2">
    <source>
        <dbReference type="Proteomes" id="UP000289886"/>
    </source>
</evidence>
<organism evidence="1 2">
    <name type="scientific">Acipenser ruthenus</name>
    <name type="common">Sterlet sturgeon</name>
    <dbReference type="NCBI Taxonomy" id="7906"/>
    <lineage>
        <taxon>Eukaryota</taxon>
        <taxon>Metazoa</taxon>
        <taxon>Chordata</taxon>
        <taxon>Craniata</taxon>
        <taxon>Vertebrata</taxon>
        <taxon>Euteleostomi</taxon>
        <taxon>Actinopterygii</taxon>
        <taxon>Chondrostei</taxon>
        <taxon>Acipenseriformes</taxon>
        <taxon>Acipenseridae</taxon>
        <taxon>Acipenser</taxon>
    </lineage>
</organism>
<reference evidence="1 2" key="1">
    <citation type="submission" date="2019-01" db="EMBL/GenBank/DDBJ databases">
        <title>Draft Genome and Complete Hox-Cluster Characterization of the Sterlet Sturgeon (Acipenser ruthenus).</title>
        <authorList>
            <person name="Wei Q."/>
        </authorList>
    </citation>
    <scope>NUCLEOTIDE SEQUENCE [LARGE SCALE GENOMIC DNA]</scope>
    <source>
        <strain evidence="1">WHYD16114868_AA</strain>
        <tissue evidence="1">Blood</tissue>
    </source>
</reference>
<protein>
    <submittedName>
        <fullName evidence="1">Uncharacterized protein</fullName>
    </submittedName>
</protein>
<sequence>MGKLQQSRLKITGRNDSTQKNAFEFAVTTIEPDFSALPSKKEAMYLTDSHTGPGSDAKELPHYCQHFSPWTSHAPHN</sequence>
<dbReference type="EMBL" id="SCEB01000295">
    <property type="protein sequence ID" value="RXM99799.1"/>
    <property type="molecule type" value="Genomic_DNA"/>
</dbReference>